<evidence type="ECO:0008006" key="2">
    <source>
        <dbReference type="Google" id="ProtNLM"/>
    </source>
</evidence>
<accession>A0A6C0CY03</accession>
<evidence type="ECO:0000313" key="1">
    <source>
        <dbReference type="EMBL" id="QHT08569.1"/>
    </source>
</evidence>
<organism evidence="1">
    <name type="scientific">viral metagenome</name>
    <dbReference type="NCBI Taxonomy" id="1070528"/>
    <lineage>
        <taxon>unclassified sequences</taxon>
        <taxon>metagenomes</taxon>
        <taxon>organismal metagenomes</taxon>
    </lineage>
</organism>
<dbReference type="AlphaFoldDB" id="A0A6C0CY03"/>
<proteinExistence type="predicted"/>
<dbReference type="EMBL" id="MN739499">
    <property type="protein sequence ID" value="QHT08569.1"/>
    <property type="molecule type" value="Genomic_DNA"/>
</dbReference>
<name>A0A6C0CY03_9ZZZZ</name>
<protein>
    <recommendedName>
        <fullName evidence="2">Nucleotide-diphospho-sugar transferase domain-containing protein</fullName>
    </recommendedName>
</protein>
<sequence>MSYCILLLSTIFVDINSPLYKKNHLSSNKERIIQYLNGIKKVKELNPESDIYISDNSNYLNEKSDILQYLIENNIHIIKDAPNNYGKINKGAGLIENWKHNISLLKKYEYIIHFEPRLLLIDNYFINNFLENKRNLFTLNHPILMPHFNTGLFTIKSDILINYINTIKINVFCNNSISIENDLINYFKNNNISYHILDKLNVYWFDKYETNKI</sequence>
<reference evidence="1" key="1">
    <citation type="journal article" date="2020" name="Nature">
        <title>Giant virus diversity and host interactions through global metagenomics.</title>
        <authorList>
            <person name="Schulz F."/>
            <person name="Roux S."/>
            <person name="Paez-Espino D."/>
            <person name="Jungbluth S."/>
            <person name="Walsh D.A."/>
            <person name="Denef V.J."/>
            <person name="McMahon K.D."/>
            <person name="Konstantinidis K.T."/>
            <person name="Eloe-Fadrosh E.A."/>
            <person name="Kyrpides N.C."/>
            <person name="Woyke T."/>
        </authorList>
    </citation>
    <scope>NUCLEOTIDE SEQUENCE</scope>
    <source>
        <strain evidence="1">GVMAG-M-3300023109-53</strain>
    </source>
</reference>